<dbReference type="AlphaFoldDB" id="A0AAD7FD84"/>
<keyword evidence="1" id="KW-0539">Nucleus</keyword>
<dbReference type="Proteomes" id="UP001221142">
    <property type="component" value="Unassembled WGS sequence"/>
</dbReference>
<dbReference type="InterPro" id="IPR001138">
    <property type="entry name" value="Zn2Cys6_DnaBD"/>
</dbReference>
<dbReference type="PROSITE" id="PS00463">
    <property type="entry name" value="ZN2_CY6_FUNGAL_1"/>
    <property type="match status" value="1"/>
</dbReference>
<dbReference type="InterPro" id="IPR050797">
    <property type="entry name" value="Carb_Metab_Trans_Reg"/>
</dbReference>
<dbReference type="PANTHER" id="PTHR31668">
    <property type="entry name" value="GLUCOSE TRANSPORT TRANSCRIPTION REGULATOR RGT1-RELATED-RELATED"/>
    <property type="match status" value="1"/>
</dbReference>
<comment type="caution">
    <text evidence="4">The sequence shown here is derived from an EMBL/GenBank/DDBJ whole genome shotgun (WGS) entry which is preliminary data.</text>
</comment>
<dbReference type="Gene3D" id="4.10.240.10">
    <property type="entry name" value="Zn(2)-C6 fungal-type DNA-binding domain"/>
    <property type="match status" value="1"/>
</dbReference>
<feature type="domain" description="Zn(2)-C6 fungal-type" evidence="3">
    <location>
        <begin position="22"/>
        <end position="57"/>
    </location>
</feature>
<protein>
    <recommendedName>
        <fullName evidence="3">Zn(2)-C6 fungal-type domain-containing protein</fullName>
    </recommendedName>
</protein>
<sequence>MSSSSSSLPTVPITRSRRAFSACMGCRKRKVKCEATSENDWSKPCARCAKKGIRCEFELSPGFQPPPQATSPSTPPTSGASNDHGAAVGGRNAHSRSSGQPKINSTSTPRWVPPANDYHANRSTTSSHGAQNTSHYSESMPMGVYTSPENAVFQGTPPSHQWAFHTGDAGMAAMYNQQMSFNQQPQWPVPQQQQNWMYDHSVPSLQPRENSSYSYSARVSAHRPDLVFAVSVSLRAQCHAKCERVLSDGGVRRVGMNEQFVAFPGWQLIYTRPDLPPDGDGEWNKIEKDEMWMHVRMRKVVQSVAKQKKNSE</sequence>
<evidence type="ECO:0000256" key="1">
    <source>
        <dbReference type="ARBA" id="ARBA00023242"/>
    </source>
</evidence>
<dbReference type="Pfam" id="PF00172">
    <property type="entry name" value="Zn_clus"/>
    <property type="match status" value="1"/>
</dbReference>
<name>A0AAD7FD84_9AGAR</name>
<evidence type="ECO:0000313" key="5">
    <source>
        <dbReference type="Proteomes" id="UP001221142"/>
    </source>
</evidence>
<evidence type="ECO:0000256" key="2">
    <source>
        <dbReference type="SAM" id="MobiDB-lite"/>
    </source>
</evidence>
<proteinExistence type="predicted"/>
<feature type="compositionally biased region" description="Pro residues" evidence="2">
    <location>
        <begin position="63"/>
        <end position="75"/>
    </location>
</feature>
<dbReference type="GO" id="GO:0000981">
    <property type="term" value="F:DNA-binding transcription factor activity, RNA polymerase II-specific"/>
    <property type="evidence" value="ECO:0007669"/>
    <property type="project" value="InterPro"/>
</dbReference>
<dbReference type="GO" id="GO:0008270">
    <property type="term" value="F:zinc ion binding"/>
    <property type="evidence" value="ECO:0007669"/>
    <property type="project" value="InterPro"/>
</dbReference>
<evidence type="ECO:0000259" key="3">
    <source>
        <dbReference type="PROSITE" id="PS50048"/>
    </source>
</evidence>
<accession>A0AAD7FD84</accession>
<evidence type="ECO:0000313" key="4">
    <source>
        <dbReference type="EMBL" id="KAJ7613180.1"/>
    </source>
</evidence>
<dbReference type="InterPro" id="IPR036864">
    <property type="entry name" value="Zn2-C6_fun-type_DNA-bd_sf"/>
</dbReference>
<feature type="compositionally biased region" description="Polar residues" evidence="2">
    <location>
        <begin position="121"/>
        <end position="137"/>
    </location>
</feature>
<keyword evidence="5" id="KW-1185">Reference proteome</keyword>
<dbReference type="SMART" id="SM00066">
    <property type="entry name" value="GAL4"/>
    <property type="match status" value="1"/>
</dbReference>
<organism evidence="4 5">
    <name type="scientific">Roridomyces roridus</name>
    <dbReference type="NCBI Taxonomy" id="1738132"/>
    <lineage>
        <taxon>Eukaryota</taxon>
        <taxon>Fungi</taxon>
        <taxon>Dikarya</taxon>
        <taxon>Basidiomycota</taxon>
        <taxon>Agaricomycotina</taxon>
        <taxon>Agaricomycetes</taxon>
        <taxon>Agaricomycetidae</taxon>
        <taxon>Agaricales</taxon>
        <taxon>Marasmiineae</taxon>
        <taxon>Mycenaceae</taxon>
        <taxon>Roridomyces</taxon>
    </lineage>
</organism>
<dbReference type="CDD" id="cd00067">
    <property type="entry name" value="GAL4"/>
    <property type="match status" value="1"/>
</dbReference>
<gene>
    <name evidence="4" type="ORF">FB45DRAFT_874705</name>
</gene>
<dbReference type="PROSITE" id="PS50048">
    <property type="entry name" value="ZN2_CY6_FUNGAL_2"/>
    <property type="match status" value="1"/>
</dbReference>
<dbReference type="EMBL" id="JARKIF010000029">
    <property type="protein sequence ID" value="KAJ7613180.1"/>
    <property type="molecule type" value="Genomic_DNA"/>
</dbReference>
<dbReference type="SUPFAM" id="SSF57701">
    <property type="entry name" value="Zn2/Cys6 DNA-binding domain"/>
    <property type="match status" value="1"/>
</dbReference>
<feature type="region of interest" description="Disordered" evidence="2">
    <location>
        <begin position="59"/>
        <end position="140"/>
    </location>
</feature>
<reference evidence="4" key="1">
    <citation type="submission" date="2023-03" db="EMBL/GenBank/DDBJ databases">
        <title>Massive genome expansion in bonnet fungi (Mycena s.s.) driven by repeated elements and novel gene families across ecological guilds.</title>
        <authorList>
            <consortium name="Lawrence Berkeley National Laboratory"/>
            <person name="Harder C.B."/>
            <person name="Miyauchi S."/>
            <person name="Viragh M."/>
            <person name="Kuo A."/>
            <person name="Thoen E."/>
            <person name="Andreopoulos B."/>
            <person name="Lu D."/>
            <person name="Skrede I."/>
            <person name="Drula E."/>
            <person name="Henrissat B."/>
            <person name="Morin E."/>
            <person name="Kohler A."/>
            <person name="Barry K."/>
            <person name="LaButti K."/>
            <person name="Morin E."/>
            <person name="Salamov A."/>
            <person name="Lipzen A."/>
            <person name="Mereny Z."/>
            <person name="Hegedus B."/>
            <person name="Baldrian P."/>
            <person name="Stursova M."/>
            <person name="Weitz H."/>
            <person name="Taylor A."/>
            <person name="Grigoriev I.V."/>
            <person name="Nagy L.G."/>
            <person name="Martin F."/>
            <person name="Kauserud H."/>
        </authorList>
    </citation>
    <scope>NUCLEOTIDE SEQUENCE</scope>
    <source>
        <strain evidence="4">9284</strain>
    </source>
</reference>
<feature type="compositionally biased region" description="Polar residues" evidence="2">
    <location>
        <begin position="95"/>
        <end position="109"/>
    </location>
</feature>